<dbReference type="Proteomes" id="UP001161669">
    <property type="component" value="Segment"/>
</dbReference>
<evidence type="ECO:0000313" key="1">
    <source>
        <dbReference type="EMBL" id="BBI30548.1"/>
    </source>
</evidence>
<accession>A0A3T1CXJ2</accession>
<dbReference type="KEGG" id="vg:80540900"/>
<dbReference type="EMBL" id="AP018495">
    <property type="protein sequence ID" value="BBI30548.1"/>
    <property type="molecule type" value="Genomic_DNA"/>
</dbReference>
<keyword evidence="2" id="KW-1185">Reference proteome</keyword>
<organism evidence="1 2">
    <name type="scientific">Acanthamoeba castellanii medusavirus J1</name>
    <dbReference type="NCBI Taxonomy" id="3114988"/>
    <lineage>
        <taxon>Viruses</taxon>
        <taxon>Varidnaviria</taxon>
        <taxon>Bamfordvirae</taxon>
        <taxon>Nucleocytoviricota</taxon>
        <taxon>Megaviricetes</taxon>
        <taxon>Mamonoviridae</taxon>
        <taxon>Medusavirus</taxon>
        <taxon>Medusavirus medusae</taxon>
    </lineage>
</organism>
<protein>
    <submittedName>
        <fullName evidence="1">Uncharacterized protein</fullName>
    </submittedName>
</protein>
<evidence type="ECO:0000313" key="2">
    <source>
        <dbReference type="Proteomes" id="UP001161669"/>
    </source>
</evidence>
<sequence>MTTIICIQAGDIYVIGTDLLSEDDHEALRCTNGRDISIQPYNLWATRQVQGILQRPEIAARRTSFSAFPAFQGTATMYSFIDSKN</sequence>
<proteinExistence type="predicted"/>
<reference evidence="2" key="1">
    <citation type="journal article" date="2019" name="J. Virol.">
        <title>Medusavirus, a novel large DNA virus discovered from hot spring water.</title>
        <authorList>
            <person name="Yoshikawa G."/>
            <person name="Blanc-Mathieu R."/>
            <person name="Song C."/>
            <person name="Kayama Y."/>
            <person name="Mochizuki T."/>
            <person name="Murata K."/>
            <person name="Ogata H."/>
            <person name="Takemura M."/>
        </authorList>
    </citation>
    <scope>NUCLEOTIDE SEQUENCE [LARGE SCALE GENOMIC DNA]</scope>
</reference>
<name>A0A3T1CXJ2_9VIRU</name>